<evidence type="ECO:0000313" key="9">
    <source>
        <dbReference type="EMBL" id="AXB46044.1"/>
    </source>
</evidence>
<sequence>MTQPPYPPPSGPAYEQALPTCWWHPKRQTGLRCVRCERPACPDCLREASVGAQCVDCVQAGQVQDRAQRAQYRAAGYGARTVAGARVQRPIVTPVLIALNVLVFVATVAQAQNPMDNSGAELMTQGSLWPYGITFFDEWWRLVTSGFLHFGLLHIAMNMLALWVLGRDVEVLLGRGRFLAVYFLSLIGGSAAEFVFGAVGQPTVGASGAIFGLMGGVLIAVFRLKLNPTMALVTIGLNLVLTFSIPNISFLGHLGGFVVGAIAVAALVYAPAKNQLTYQVVALVVLAVALAALILFRDLQLAGQVCSLVRSTQEIVCQDPASLPSGA</sequence>
<evidence type="ECO:0000256" key="3">
    <source>
        <dbReference type="ARBA" id="ARBA00022692"/>
    </source>
</evidence>
<feature type="transmembrane region" description="Helical" evidence="7">
    <location>
        <begin position="251"/>
        <end position="269"/>
    </location>
</feature>
<feature type="transmembrane region" description="Helical" evidence="7">
    <location>
        <begin position="276"/>
        <end position="296"/>
    </location>
</feature>
<dbReference type="InterPro" id="IPR022764">
    <property type="entry name" value="Peptidase_S54_rhomboid_dom"/>
</dbReference>
<dbReference type="GO" id="GO:0006508">
    <property type="term" value="P:proteolysis"/>
    <property type="evidence" value="ECO:0007669"/>
    <property type="project" value="UniProtKB-KW"/>
</dbReference>
<dbReference type="OrthoDB" id="9807874at2"/>
<dbReference type="EMBL" id="CP015163">
    <property type="protein sequence ID" value="AXB46044.1"/>
    <property type="molecule type" value="Genomic_DNA"/>
</dbReference>
<keyword evidence="10" id="KW-1185">Reference proteome</keyword>
<dbReference type="RefSeq" id="WP_113695272.1">
    <property type="nucleotide sequence ID" value="NZ_CP015163.1"/>
</dbReference>
<dbReference type="InterPro" id="IPR035952">
    <property type="entry name" value="Rhomboid-like_sf"/>
</dbReference>
<dbReference type="InterPro" id="IPR050925">
    <property type="entry name" value="Rhomboid_protease_S54"/>
</dbReference>
<keyword evidence="3 7" id="KW-0812">Transmembrane</keyword>
<dbReference type="GO" id="GO:0016020">
    <property type="term" value="C:membrane"/>
    <property type="evidence" value="ECO:0007669"/>
    <property type="project" value="UniProtKB-SubCell"/>
</dbReference>
<dbReference type="PANTHER" id="PTHR43731">
    <property type="entry name" value="RHOMBOID PROTEASE"/>
    <property type="match status" value="1"/>
</dbReference>
<evidence type="ECO:0000313" key="10">
    <source>
        <dbReference type="Proteomes" id="UP000250434"/>
    </source>
</evidence>
<comment type="similarity">
    <text evidence="2">Belongs to the peptidase S54 family.</text>
</comment>
<dbReference type="Pfam" id="PF01694">
    <property type="entry name" value="Rhomboid"/>
    <property type="match status" value="1"/>
</dbReference>
<evidence type="ECO:0000256" key="7">
    <source>
        <dbReference type="SAM" id="Phobius"/>
    </source>
</evidence>
<evidence type="ECO:0000256" key="5">
    <source>
        <dbReference type="ARBA" id="ARBA00022989"/>
    </source>
</evidence>
<organism evidence="9 10">
    <name type="scientific">Amycolatopsis albispora</name>
    <dbReference type="NCBI Taxonomy" id="1804986"/>
    <lineage>
        <taxon>Bacteria</taxon>
        <taxon>Bacillati</taxon>
        <taxon>Actinomycetota</taxon>
        <taxon>Actinomycetes</taxon>
        <taxon>Pseudonocardiales</taxon>
        <taxon>Pseudonocardiaceae</taxon>
        <taxon>Amycolatopsis</taxon>
    </lineage>
</organism>
<keyword evidence="6 7" id="KW-0472">Membrane</keyword>
<reference evidence="9 10" key="1">
    <citation type="submission" date="2016-04" db="EMBL/GenBank/DDBJ databases">
        <title>Complete genome sequence and analysis of deep-sea sediment isolate, Amycolatopsis sp. WP1.</title>
        <authorList>
            <person name="Wang H."/>
            <person name="Chen S."/>
            <person name="Wu Q."/>
        </authorList>
    </citation>
    <scope>NUCLEOTIDE SEQUENCE [LARGE SCALE GENOMIC DNA]</scope>
    <source>
        <strain evidence="9 10">WP1</strain>
    </source>
</reference>
<feature type="transmembrane region" description="Helical" evidence="7">
    <location>
        <begin position="178"/>
        <end position="198"/>
    </location>
</feature>
<evidence type="ECO:0000256" key="4">
    <source>
        <dbReference type="ARBA" id="ARBA00022801"/>
    </source>
</evidence>
<feature type="domain" description="Peptidase S54 rhomboid" evidence="8">
    <location>
        <begin position="138"/>
        <end position="268"/>
    </location>
</feature>
<keyword evidence="5 7" id="KW-1133">Transmembrane helix</keyword>
<dbReference type="SUPFAM" id="SSF144091">
    <property type="entry name" value="Rhomboid-like"/>
    <property type="match status" value="1"/>
</dbReference>
<evidence type="ECO:0000256" key="2">
    <source>
        <dbReference type="ARBA" id="ARBA00009045"/>
    </source>
</evidence>
<evidence type="ECO:0000259" key="8">
    <source>
        <dbReference type="Pfam" id="PF01694"/>
    </source>
</evidence>
<keyword evidence="9" id="KW-0645">Protease</keyword>
<evidence type="ECO:0000256" key="6">
    <source>
        <dbReference type="ARBA" id="ARBA00023136"/>
    </source>
</evidence>
<feature type="transmembrane region" description="Helical" evidence="7">
    <location>
        <begin position="204"/>
        <end position="222"/>
    </location>
</feature>
<keyword evidence="4" id="KW-0378">Hydrolase</keyword>
<gene>
    <name evidence="9" type="ORF">A4R43_29150</name>
</gene>
<dbReference type="Gene3D" id="1.20.1540.10">
    <property type="entry name" value="Rhomboid-like"/>
    <property type="match status" value="1"/>
</dbReference>
<accession>A0A344LDC0</accession>
<dbReference type="AlphaFoldDB" id="A0A344LDC0"/>
<proteinExistence type="inferred from homology"/>
<dbReference type="KEGG" id="aab:A4R43_29150"/>
<name>A0A344LDC0_9PSEU</name>
<protein>
    <submittedName>
        <fullName evidence="9">Rhomboid family intramembrane serine protease</fullName>
    </submittedName>
</protein>
<dbReference type="PANTHER" id="PTHR43731:SF14">
    <property type="entry name" value="PRESENILIN-ASSOCIATED RHOMBOID-LIKE PROTEIN, MITOCHONDRIAL"/>
    <property type="match status" value="1"/>
</dbReference>
<evidence type="ECO:0000256" key="1">
    <source>
        <dbReference type="ARBA" id="ARBA00004141"/>
    </source>
</evidence>
<comment type="subcellular location">
    <subcellularLocation>
        <location evidence="1">Membrane</location>
        <topology evidence="1">Multi-pass membrane protein</topology>
    </subcellularLocation>
</comment>
<feature type="transmembrane region" description="Helical" evidence="7">
    <location>
        <begin position="147"/>
        <end position="166"/>
    </location>
</feature>
<dbReference type="Proteomes" id="UP000250434">
    <property type="component" value="Chromosome"/>
</dbReference>
<dbReference type="GO" id="GO:0004252">
    <property type="term" value="F:serine-type endopeptidase activity"/>
    <property type="evidence" value="ECO:0007669"/>
    <property type="project" value="InterPro"/>
</dbReference>
<feature type="transmembrane region" description="Helical" evidence="7">
    <location>
        <begin position="91"/>
        <end position="109"/>
    </location>
</feature>